<keyword evidence="3" id="KW-0472">Membrane</keyword>
<dbReference type="Pfam" id="PF00535">
    <property type="entry name" value="Glycos_transf_2"/>
    <property type="match status" value="1"/>
</dbReference>
<dbReference type="InterPro" id="IPR029044">
    <property type="entry name" value="Nucleotide-diphossugar_trans"/>
</dbReference>
<reference evidence="5" key="1">
    <citation type="submission" date="2023-02" db="EMBL/GenBank/DDBJ databases">
        <title>Comparative genomics and fermentation flavor characterization of five lactic acid bacteria reveal flavor biosynthesis metabolic pathways in fermented muskmelon puree.</title>
        <authorList>
            <person name="Yuan L."/>
            <person name="Li M."/>
            <person name="Xu X."/>
            <person name="Lao F."/>
            <person name="Wu J."/>
        </authorList>
    </citation>
    <scope>NUCLEOTIDE SEQUENCE</scope>
    <source>
        <strain evidence="5">Pa-2</strain>
    </source>
</reference>
<dbReference type="Proteomes" id="UP001217324">
    <property type="component" value="Chromosome"/>
</dbReference>
<evidence type="ECO:0000256" key="2">
    <source>
        <dbReference type="ARBA" id="ARBA00022679"/>
    </source>
</evidence>
<dbReference type="RefSeq" id="WP_165705504.1">
    <property type="nucleotide sequence ID" value="NZ_CP099987.1"/>
</dbReference>
<keyword evidence="3" id="KW-1133">Transmembrane helix</keyword>
<dbReference type="SUPFAM" id="SSF53448">
    <property type="entry name" value="Nucleotide-diphospho-sugar transferases"/>
    <property type="match status" value="1"/>
</dbReference>
<dbReference type="InterPro" id="IPR001173">
    <property type="entry name" value="Glyco_trans_2-like"/>
</dbReference>
<evidence type="ECO:0000256" key="1">
    <source>
        <dbReference type="ARBA" id="ARBA00022676"/>
    </source>
</evidence>
<keyword evidence="1" id="KW-0328">Glycosyltransferase</keyword>
<organism evidence="5 6">
    <name type="scientific">Lactococcus garvieae</name>
    <dbReference type="NCBI Taxonomy" id="1363"/>
    <lineage>
        <taxon>Bacteria</taxon>
        <taxon>Bacillati</taxon>
        <taxon>Bacillota</taxon>
        <taxon>Bacilli</taxon>
        <taxon>Lactobacillales</taxon>
        <taxon>Streptococcaceae</taxon>
        <taxon>Lactococcus</taxon>
    </lineage>
</organism>
<evidence type="ECO:0000259" key="4">
    <source>
        <dbReference type="Pfam" id="PF00535"/>
    </source>
</evidence>
<dbReference type="GO" id="GO:0016757">
    <property type="term" value="F:glycosyltransferase activity"/>
    <property type="evidence" value="ECO:0007669"/>
    <property type="project" value="UniProtKB-KW"/>
</dbReference>
<name>A0AAX3NB27_9LACT</name>
<sequence>MKFSIIIPVYNAEHFIEHCVESILNQTYKNIEVLLIDDGSTDNSREVCYQIKEADSRVKVIHQDNTGAAGARNNGIKHASGDYLLFPDSDDYYLIREGLQEIADLLEKSQADILFFDHIIYKGGDFGDLSSDLTKEEVDKSENVLNILIKRDKLTRSAWTKVVKRQLIIDNQISFPDVRQTEDTGFTADLLRVAETFDWYDKKFYAYVKHPNSITAKRLTKQTIDYSFYVLTEAIKKRESITDSARLLSYDSYLAYPYIVLLGQVKEAMNRGELVSDDILVKLKDYSFLIKAGLNPRTVPIRLMCNVLGYNMTVLILGFIMDQTYKKQGV</sequence>
<proteinExistence type="predicted"/>
<dbReference type="EMBL" id="CP118627">
    <property type="protein sequence ID" value="WEA13827.1"/>
    <property type="molecule type" value="Genomic_DNA"/>
</dbReference>
<gene>
    <name evidence="5" type="ORF">PWF74_10135</name>
</gene>
<keyword evidence="2" id="KW-0808">Transferase</keyword>
<dbReference type="AlphaFoldDB" id="A0AAX3NB27"/>
<evidence type="ECO:0000313" key="6">
    <source>
        <dbReference type="Proteomes" id="UP001217324"/>
    </source>
</evidence>
<dbReference type="PANTHER" id="PTHR22916:SF51">
    <property type="entry name" value="GLYCOSYLTRANSFERASE EPSH-RELATED"/>
    <property type="match status" value="1"/>
</dbReference>
<feature type="domain" description="Glycosyltransferase 2-like" evidence="4">
    <location>
        <begin position="4"/>
        <end position="133"/>
    </location>
</feature>
<protein>
    <submittedName>
        <fullName evidence="5">Glycosyltransferase family 2 protein</fullName>
    </submittedName>
</protein>
<keyword evidence="3" id="KW-0812">Transmembrane</keyword>
<dbReference type="CDD" id="cd00761">
    <property type="entry name" value="Glyco_tranf_GTA_type"/>
    <property type="match status" value="1"/>
</dbReference>
<evidence type="ECO:0000313" key="5">
    <source>
        <dbReference type="EMBL" id="WEA13827.1"/>
    </source>
</evidence>
<accession>A0AAX3NB27</accession>
<dbReference type="Gene3D" id="3.90.550.10">
    <property type="entry name" value="Spore Coat Polysaccharide Biosynthesis Protein SpsA, Chain A"/>
    <property type="match status" value="1"/>
</dbReference>
<dbReference type="PANTHER" id="PTHR22916">
    <property type="entry name" value="GLYCOSYLTRANSFERASE"/>
    <property type="match status" value="1"/>
</dbReference>
<evidence type="ECO:0000256" key="3">
    <source>
        <dbReference type="SAM" id="Phobius"/>
    </source>
</evidence>
<feature type="transmembrane region" description="Helical" evidence="3">
    <location>
        <begin position="301"/>
        <end position="321"/>
    </location>
</feature>